<organism evidence="1 2">
    <name type="scientific">Bacillus vallismortis</name>
    <dbReference type="NCBI Taxonomy" id="72361"/>
    <lineage>
        <taxon>Bacteria</taxon>
        <taxon>Bacillati</taxon>
        <taxon>Bacillota</taxon>
        <taxon>Bacilli</taxon>
        <taxon>Bacillales</taxon>
        <taxon>Bacillaceae</taxon>
        <taxon>Bacillus</taxon>
    </lineage>
</organism>
<comment type="caution">
    <text evidence="1">The sequence shown here is derived from an EMBL/GenBank/DDBJ whole genome shotgun (WGS) entry which is preliminary data.</text>
</comment>
<protein>
    <submittedName>
        <fullName evidence="1">Uncharacterized protein</fullName>
    </submittedName>
</protein>
<gene>
    <name evidence="1" type="ORF">MOC71_17550</name>
</gene>
<accession>A0AAP3CLD1</accession>
<reference evidence="1" key="1">
    <citation type="submission" date="2022-02" db="EMBL/GenBank/DDBJ databases">
        <title>Crop Bioprotection Bacillus Genome Sequencing.</title>
        <authorList>
            <person name="Dunlap C."/>
        </authorList>
    </citation>
    <scope>NUCLEOTIDE SEQUENCE</scope>
    <source>
        <strain evidence="1">98-1</strain>
    </source>
</reference>
<evidence type="ECO:0000313" key="2">
    <source>
        <dbReference type="Proteomes" id="UP001067121"/>
    </source>
</evidence>
<dbReference type="RefSeq" id="WP_268469438.1">
    <property type="nucleotide sequence ID" value="NZ_JALAOH010000063.1"/>
</dbReference>
<proteinExistence type="predicted"/>
<name>A0AAP3CLD1_BACVA</name>
<evidence type="ECO:0000313" key="1">
    <source>
        <dbReference type="EMBL" id="MCY8318493.1"/>
    </source>
</evidence>
<dbReference type="Proteomes" id="UP001067121">
    <property type="component" value="Unassembled WGS sequence"/>
</dbReference>
<dbReference type="EMBL" id="JALAOH010000063">
    <property type="protein sequence ID" value="MCY8318493.1"/>
    <property type="molecule type" value="Genomic_DNA"/>
</dbReference>
<sequence>MEYSRDFFILGTPVSTEIGECHFIKLKDYPQYVNDLSQIAQSKEEIIYNFQNQNKFGQLDNLINDLKASSLLDIVNVMEQLKNAYLKVFTKVFNNSDVFASINEDNFYRIRKLILDMHCIREAKVSKNPELERFNQKSRALKSENKTDFSDLVTCVVQFTGYSAADVLDLTLPQLHSHFFRGAAFLNNHAAVIFSTVSPDAAKNIGSWSQHIDLFEEEKHYITDDEARKLEKLFSD</sequence>
<dbReference type="AlphaFoldDB" id="A0AAP3CLD1"/>